<feature type="transmembrane region" description="Helical" evidence="1">
    <location>
        <begin position="43"/>
        <end position="66"/>
    </location>
</feature>
<evidence type="ECO:0000256" key="1">
    <source>
        <dbReference type="SAM" id="Phobius"/>
    </source>
</evidence>
<keyword evidence="1" id="KW-1133">Transmembrane helix</keyword>
<keyword evidence="1" id="KW-0472">Membrane</keyword>
<keyword evidence="2" id="KW-0614">Plasmid</keyword>
<dbReference type="AlphaFoldDB" id="A0AAJ3Z4R2"/>
<geneLocation type="plasmid" evidence="2 3">
    <name>unnamed1</name>
</geneLocation>
<evidence type="ECO:0000313" key="2">
    <source>
        <dbReference type="EMBL" id="QAT68032.1"/>
    </source>
</evidence>
<feature type="transmembrane region" description="Helical" evidence="1">
    <location>
        <begin position="12"/>
        <end position="37"/>
    </location>
</feature>
<protein>
    <submittedName>
        <fullName evidence="2">Uncharacterized protein</fullName>
    </submittedName>
</protein>
<dbReference type="EMBL" id="CP035233">
    <property type="protein sequence ID" value="QAT68032.1"/>
    <property type="molecule type" value="Genomic_DNA"/>
</dbReference>
<evidence type="ECO:0000313" key="3">
    <source>
        <dbReference type="Proteomes" id="UP000288675"/>
    </source>
</evidence>
<keyword evidence="1" id="KW-0812">Transmembrane</keyword>
<name>A0AAJ3Z4R2_9BACI</name>
<reference evidence="2 3" key="1">
    <citation type="submission" date="2019-01" db="EMBL/GenBank/DDBJ databases">
        <title>Genome sequence of Bacillus glycinifermentans SRCM103574.</title>
        <authorList>
            <person name="Kong H.-J."/>
            <person name="Jeong S.-Y."/>
            <person name="Jeong D.-Y."/>
        </authorList>
    </citation>
    <scope>NUCLEOTIDE SEQUENCE [LARGE SCALE GENOMIC DNA]</scope>
    <source>
        <strain evidence="2 3">SRCM103574</strain>
        <plasmid evidence="2 3">unnamed1</plasmid>
    </source>
</reference>
<proteinExistence type="predicted"/>
<dbReference type="Proteomes" id="UP000288675">
    <property type="component" value="Plasmid unnamed1"/>
</dbReference>
<dbReference type="GeneID" id="39505787"/>
<organism evidence="2 3">
    <name type="scientific">Bacillus glycinifermentans</name>
    <dbReference type="NCBI Taxonomy" id="1664069"/>
    <lineage>
        <taxon>Bacteria</taxon>
        <taxon>Bacillati</taxon>
        <taxon>Bacillota</taxon>
        <taxon>Bacilli</taxon>
        <taxon>Bacillales</taxon>
        <taxon>Bacillaceae</taxon>
        <taxon>Bacillus</taxon>
    </lineage>
</organism>
<dbReference type="RefSeq" id="WP_128748453.1">
    <property type="nucleotide sequence ID" value="NZ_CP035233.1"/>
</dbReference>
<gene>
    <name evidence="2" type="ORF">EQZ20_24475</name>
</gene>
<sequence length="86" mass="9776">MFERPGFSFLEAVGLALKIMLLIGFAIGDGFFIYWLHTNGHVIWSYITGAFSLFVFWFFCFGIGNFEARITTKSNKNNTNLQEGGH</sequence>
<accession>A0AAJ3Z4R2</accession>